<dbReference type="EMBL" id="JAUHMF010000001">
    <property type="protein sequence ID" value="MDT8897874.1"/>
    <property type="molecule type" value="Genomic_DNA"/>
</dbReference>
<accession>A0ABU3NM06</accession>
<keyword evidence="1" id="KW-1133">Transmembrane helix</keyword>
<evidence type="ECO:0000256" key="1">
    <source>
        <dbReference type="SAM" id="Phobius"/>
    </source>
</evidence>
<evidence type="ECO:0000313" key="2">
    <source>
        <dbReference type="EMBL" id="MDT8897874.1"/>
    </source>
</evidence>
<protein>
    <recommendedName>
        <fullName evidence="4">ABC transporter permease</fullName>
    </recommendedName>
</protein>
<reference evidence="2 3" key="1">
    <citation type="submission" date="2023-07" db="EMBL/GenBank/DDBJ databases">
        <title>Novel species of Thermanaerothrix with wide hydrolytic capabilities.</title>
        <authorList>
            <person name="Zayulina K.S."/>
            <person name="Podosokorskaya O.A."/>
            <person name="Elcheninov A.G."/>
        </authorList>
    </citation>
    <scope>NUCLEOTIDE SEQUENCE [LARGE SCALE GENOMIC DNA]</scope>
    <source>
        <strain evidence="2 3">4228-RoL</strain>
    </source>
</reference>
<sequence>MLPDMIATALRARLRWLLGSGAGVLVAIIIWLGITPSLSFENLPDWLELTILADEGGEGVLFTLILPFLMGVPLVLEASRWLGEEISRETIAFLLTLPVRRWILFLGGWGFHVLLLLLLLGSGIIGGWLGATVLEGGRSVSSILTPARWVALGLFLMLLIHVGMLAALFAANTWVGMGSAVGLMSVSLLLYGWSQHIPFLTWLRFILPWYYYVVTIQGGESAQVGWWFMGGINLLLAGGLAWIFRQGRILEAPQYSKDKKLLTER</sequence>
<gene>
    <name evidence="2" type="ORF">QYE77_06305</name>
</gene>
<feature type="transmembrane region" description="Helical" evidence="1">
    <location>
        <begin position="16"/>
        <end position="40"/>
    </location>
</feature>
<dbReference type="RefSeq" id="WP_315624526.1">
    <property type="nucleotide sequence ID" value="NZ_JAUHMF010000001.1"/>
</dbReference>
<keyword evidence="1" id="KW-0472">Membrane</keyword>
<comment type="caution">
    <text evidence="2">The sequence shown here is derived from an EMBL/GenBank/DDBJ whole genome shotgun (WGS) entry which is preliminary data.</text>
</comment>
<feature type="transmembrane region" description="Helical" evidence="1">
    <location>
        <begin position="224"/>
        <end position="244"/>
    </location>
</feature>
<evidence type="ECO:0000313" key="3">
    <source>
        <dbReference type="Proteomes" id="UP001254165"/>
    </source>
</evidence>
<feature type="transmembrane region" description="Helical" evidence="1">
    <location>
        <begin position="188"/>
        <end position="212"/>
    </location>
</feature>
<name>A0ABU3NM06_9CHLR</name>
<keyword evidence="1" id="KW-0812">Transmembrane</keyword>
<proteinExistence type="predicted"/>
<feature type="transmembrane region" description="Helical" evidence="1">
    <location>
        <begin position="60"/>
        <end position="82"/>
    </location>
</feature>
<feature type="transmembrane region" description="Helical" evidence="1">
    <location>
        <begin position="103"/>
        <end position="129"/>
    </location>
</feature>
<evidence type="ECO:0008006" key="4">
    <source>
        <dbReference type="Google" id="ProtNLM"/>
    </source>
</evidence>
<keyword evidence="3" id="KW-1185">Reference proteome</keyword>
<dbReference type="Proteomes" id="UP001254165">
    <property type="component" value="Unassembled WGS sequence"/>
</dbReference>
<feature type="transmembrane region" description="Helical" evidence="1">
    <location>
        <begin position="149"/>
        <end position="176"/>
    </location>
</feature>
<organism evidence="2 3">
    <name type="scientific">Thermanaerothrix solaris</name>
    <dbReference type="NCBI Taxonomy" id="3058434"/>
    <lineage>
        <taxon>Bacteria</taxon>
        <taxon>Bacillati</taxon>
        <taxon>Chloroflexota</taxon>
        <taxon>Anaerolineae</taxon>
        <taxon>Anaerolineales</taxon>
        <taxon>Anaerolineaceae</taxon>
        <taxon>Thermanaerothrix</taxon>
    </lineage>
</organism>